<comment type="caution">
    <text evidence="6">The sequence shown here is derived from an EMBL/GenBank/DDBJ whole genome shotgun (WGS) entry which is preliminary data.</text>
</comment>
<sequence>MAPHLQDEVHRESVEDPEAFWSKQAAKLHWHKNPSKALEQSTKTLPGGITHPHWKWFPDGEISTSYNCIDRHVVAGNGDNLAIVWESPVSGNKKKYTYKELLHEVETLAGVLREEGVRKGDVVLIYMPMIPAALFAMLAITRLGAIHAVVFGGFSPPSLAQRMEASEPKIIMTASCGIEGAKGPVGYQSLIRKAVDKSSFKPHRVIVWQRDQLRWDPINKEDGERNWSRLVKSARNRGLKADAVPIRSDEAIYIIYTSGTTGLPKGVVRQAAGHAVGLNLSIRFLFGIRGPGDVIFTASDIGWVVGHSYIVYAPLLAGATTILFEGKPVGTPDAGIFWRTIETYKVNALFTAPTALRAIKRDDPDNDFIGEVGRRGGLKSLRTLFLAGERSEPSIVQKYQHLLEKYGAEDASVVDNWWSSESGSPISGLAQFAAAGKENALIKGHKPLRIKPGAAGKPMPGFDVRVVDDEGSVVEDGKMGNIVLGVPLAPTALTTLWKDEERFYRGYLKRFHGKWLDTGDAGMIDEDGYVHVMSRADDIINVAAHRFSTGAIEQAISSHPDIGECCVVGVPDAMKGMLPFAFVSLATHDHPHDAVPADSLFKEVNREVRDHIGAIAGLGGMIQGAKMIPKTRSGKTLRRVLRELVENAVHGDFDKEVAVPTTIEDIEVVSVARQKIREYFEHKGKELHRSTESRAKL</sequence>
<dbReference type="InterPro" id="IPR045851">
    <property type="entry name" value="AMP-bd_C_sf"/>
</dbReference>
<feature type="transmembrane region" description="Helical" evidence="2">
    <location>
        <begin position="123"/>
        <end position="154"/>
    </location>
</feature>
<proteinExistence type="inferred from homology"/>
<feature type="domain" description="AMP-binding enzyme C-terminal" evidence="4">
    <location>
        <begin position="552"/>
        <end position="635"/>
    </location>
</feature>
<dbReference type="Proteomes" id="UP000800235">
    <property type="component" value="Unassembled WGS sequence"/>
</dbReference>
<dbReference type="SUPFAM" id="SSF56801">
    <property type="entry name" value="Acetyl-CoA synthetase-like"/>
    <property type="match status" value="1"/>
</dbReference>
<dbReference type="InterPro" id="IPR032387">
    <property type="entry name" value="ACAS_N"/>
</dbReference>
<comment type="similarity">
    <text evidence="1">Belongs to the ATP-dependent AMP-binding enzyme family.</text>
</comment>
<dbReference type="Gene3D" id="3.40.50.12780">
    <property type="entry name" value="N-terminal domain of ligase-like"/>
    <property type="match status" value="1"/>
</dbReference>
<keyword evidence="6" id="KW-0436">Ligase</keyword>
<evidence type="ECO:0000259" key="4">
    <source>
        <dbReference type="Pfam" id="PF13193"/>
    </source>
</evidence>
<dbReference type="InterPro" id="IPR025110">
    <property type="entry name" value="AMP-bd_C"/>
</dbReference>
<evidence type="ECO:0000259" key="5">
    <source>
        <dbReference type="Pfam" id="PF16177"/>
    </source>
</evidence>
<protein>
    <submittedName>
        <fullName evidence="6">Acyl-CoA synthetase/AMP-acid ligase-like protein</fullName>
    </submittedName>
</protein>
<accession>A0A9P4NI11</accession>
<gene>
    <name evidence="6" type="ORF">EJ08DRAFT_726419</name>
</gene>
<dbReference type="OrthoDB" id="1706066at2759"/>
<dbReference type="PROSITE" id="PS00455">
    <property type="entry name" value="AMP_BINDING"/>
    <property type="match status" value="1"/>
</dbReference>
<dbReference type="PANTHER" id="PTHR43347">
    <property type="entry name" value="ACYL-COA SYNTHETASE"/>
    <property type="match status" value="1"/>
</dbReference>
<dbReference type="Gene3D" id="3.30.300.30">
    <property type="match status" value="1"/>
</dbReference>
<name>A0A9P4NI11_9PEZI</name>
<dbReference type="EMBL" id="MU007095">
    <property type="protein sequence ID" value="KAF2421825.1"/>
    <property type="molecule type" value="Genomic_DNA"/>
</dbReference>
<keyword evidence="2" id="KW-0812">Transmembrane</keyword>
<dbReference type="PANTHER" id="PTHR43347:SF3">
    <property type="entry name" value="ACYL-COA SYNTHETASE SHORT-CHAIN FAMILY MEMBER 3, MITOCHONDRIAL"/>
    <property type="match status" value="1"/>
</dbReference>
<evidence type="ECO:0000259" key="3">
    <source>
        <dbReference type="Pfam" id="PF00501"/>
    </source>
</evidence>
<feature type="domain" description="Acetyl-coenzyme A synthetase N-terminal" evidence="5">
    <location>
        <begin position="7"/>
        <end position="68"/>
    </location>
</feature>
<dbReference type="GO" id="GO:0050218">
    <property type="term" value="F:propionate-CoA ligase activity"/>
    <property type="evidence" value="ECO:0007669"/>
    <property type="project" value="TreeGrafter"/>
</dbReference>
<dbReference type="InterPro" id="IPR042099">
    <property type="entry name" value="ANL_N_sf"/>
</dbReference>
<evidence type="ECO:0000256" key="2">
    <source>
        <dbReference type="SAM" id="Phobius"/>
    </source>
</evidence>
<evidence type="ECO:0000256" key="1">
    <source>
        <dbReference type="ARBA" id="ARBA00006432"/>
    </source>
</evidence>
<dbReference type="InterPro" id="IPR020845">
    <property type="entry name" value="AMP-binding_CS"/>
</dbReference>
<keyword evidence="2" id="KW-1133">Transmembrane helix</keyword>
<dbReference type="Pfam" id="PF13193">
    <property type="entry name" value="AMP-binding_C"/>
    <property type="match status" value="1"/>
</dbReference>
<reference evidence="6" key="1">
    <citation type="journal article" date="2020" name="Stud. Mycol.">
        <title>101 Dothideomycetes genomes: a test case for predicting lifestyles and emergence of pathogens.</title>
        <authorList>
            <person name="Haridas S."/>
            <person name="Albert R."/>
            <person name="Binder M."/>
            <person name="Bloem J."/>
            <person name="Labutti K."/>
            <person name="Salamov A."/>
            <person name="Andreopoulos B."/>
            <person name="Baker S."/>
            <person name="Barry K."/>
            <person name="Bills G."/>
            <person name="Bluhm B."/>
            <person name="Cannon C."/>
            <person name="Castanera R."/>
            <person name="Culley D."/>
            <person name="Daum C."/>
            <person name="Ezra D."/>
            <person name="Gonzalez J."/>
            <person name="Henrissat B."/>
            <person name="Kuo A."/>
            <person name="Liang C."/>
            <person name="Lipzen A."/>
            <person name="Lutzoni F."/>
            <person name="Magnuson J."/>
            <person name="Mondo S."/>
            <person name="Nolan M."/>
            <person name="Ohm R."/>
            <person name="Pangilinan J."/>
            <person name="Park H.-J."/>
            <person name="Ramirez L."/>
            <person name="Alfaro M."/>
            <person name="Sun H."/>
            <person name="Tritt A."/>
            <person name="Yoshinaga Y."/>
            <person name="Zwiers L.-H."/>
            <person name="Turgeon B."/>
            <person name="Goodwin S."/>
            <person name="Spatafora J."/>
            <person name="Crous P."/>
            <person name="Grigoriev I."/>
        </authorList>
    </citation>
    <scope>NUCLEOTIDE SEQUENCE</scope>
    <source>
        <strain evidence="6">CBS 130266</strain>
    </source>
</reference>
<feature type="domain" description="AMP-dependent synthetase/ligase" evidence="3">
    <location>
        <begin position="72"/>
        <end position="485"/>
    </location>
</feature>
<keyword evidence="2" id="KW-0472">Membrane</keyword>
<organism evidence="6 7">
    <name type="scientific">Tothia fuscella</name>
    <dbReference type="NCBI Taxonomy" id="1048955"/>
    <lineage>
        <taxon>Eukaryota</taxon>
        <taxon>Fungi</taxon>
        <taxon>Dikarya</taxon>
        <taxon>Ascomycota</taxon>
        <taxon>Pezizomycotina</taxon>
        <taxon>Dothideomycetes</taxon>
        <taxon>Pleosporomycetidae</taxon>
        <taxon>Venturiales</taxon>
        <taxon>Cylindrosympodiaceae</taxon>
        <taxon>Tothia</taxon>
    </lineage>
</organism>
<dbReference type="InterPro" id="IPR000873">
    <property type="entry name" value="AMP-dep_synth/lig_dom"/>
</dbReference>
<keyword evidence="7" id="KW-1185">Reference proteome</keyword>
<dbReference type="AlphaFoldDB" id="A0A9P4NI11"/>
<dbReference type="Pfam" id="PF00501">
    <property type="entry name" value="AMP-binding"/>
    <property type="match status" value="1"/>
</dbReference>
<evidence type="ECO:0000313" key="7">
    <source>
        <dbReference type="Proteomes" id="UP000800235"/>
    </source>
</evidence>
<evidence type="ECO:0000313" key="6">
    <source>
        <dbReference type="EMBL" id="KAF2421825.1"/>
    </source>
</evidence>
<dbReference type="Pfam" id="PF16177">
    <property type="entry name" value="ACAS_N"/>
    <property type="match status" value="1"/>
</dbReference>